<comment type="caution">
    <text evidence="1">The sequence shown here is derived from an EMBL/GenBank/DDBJ whole genome shotgun (WGS) entry which is preliminary data.</text>
</comment>
<organism evidence="1 2">
    <name type="scientific">Modestobacter versicolor</name>
    <dbReference type="NCBI Taxonomy" id="429133"/>
    <lineage>
        <taxon>Bacteria</taxon>
        <taxon>Bacillati</taxon>
        <taxon>Actinomycetota</taxon>
        <taxon>Actinomycetes</taxon>
        <taxon>Geodermatophilales</taxon>
        <taxon>Geodermatophilaceae</taxon>
        <taxon>Modestobacter</taxon>
    </lineage>
</organism>
<reference evidence="1 2" key="1">
    <citation type="submission" date="2018-06" db="EMBL/GenBank/DDBJ databases">
        <title>Draft genome sequence of Modestobacter versicolor CP153-2.</title>
        <authorList>
            <person name="Gundlapally S.R."/>
        </authorList>
    </citation>
    <scope>NUCLEOTIDE SEQUENCE [LARGE SCALE GENOMIC DNA]</scope>
    <source>
        <strain evidence="1 2">CP153-2</strain>
    </source>
</reference>
<accession>A0A323VDN9</accession>
<dbReference type="Proteomes" id="UP000247602">
    <property type="component" value="Unassembled WGS sequence"/>
</dbReference>
<sequence length="520" mass="57113">MAPRNTDLMGSPRTLRQTSIRVSARARGALESVARARGVSRERATRELLDAHVLDQSSRPPQKRLSHISTVLHYPPAPPGRTPDGRVRLPVRLDPEVARRAASMSLFLPGQAPRAFDSYSARPLTDAVLTAIARAHPFVDEGLDGLPPLLTHREAQGLWRLTVAATLTNAEQQVVLGRPRSDPTAVILRTGQIAWHDTWRFTAALHLARGLLADGNSSGGRRLLWEQGADFEKLRRDLELTVDLDHRLLSGLEPSSRDLQGRGGAAVWRAERALALGLLTNWMTTAGSPPLTVDPPGWELPTPADWHGRVIDEAATPSPQELADVGANRVLRLTSGGRHVLWPYTADGQPVRGFDALLAGAGKISAAEFVELVLVQTKDTGRHPRVPAATAWELGFVSSVERDDIIAEAQANNDREVSRVLAGNLRSSRVEDDLRAAAHDHVRFAKIARGAQLPCFIVQPTWTWYVDSVREAMASGASTEQLRWLGHEMRSLQRRALEESMRYAGSQAYWLGQADLHDEV</sequence>
<evidence type="ECO:0000313" key="1">
    <source>
        <dbReference type="EMBL" id="PZA22837.1"/>
    </source>
</evidence>
<dbReference type="AlphaFoldDB" id="A0A323VDN9"/>
<protein>
    <submittedName>
        <fullName evidence="1">Uncharacterized protein</fullName>
    </submittedName>
</protein>
<proteinExistence type="predicted"/>
<name>A0A323VDN9_9ACTN</name>
<gene>
    <name evidence="1" type="ORF">DMO24_02940</name>
</gene>
<keyword evidence="2" id="KW-1185">Reference proteome</keyword>
<dbReference type="EMBL" id="QKNV01000018">
    <property type="protein sequence ID" value="PZA22837.1"/>
    <property type="molecule type" value="Genomic_DNA"/>
</dbReference>
<evidence type="ECO:0000313" key="2">
    <source>
        <dbReference type="Proteomes" id="UP000247602"/>
    </source>
</evidence>